<dbReference type="RefSeq" id="WP_188788679.1">
    <property type="nucleotide sequence ID" value="NZ_BMJV01000001.1"/>
</dbReference>
<reference evidence="1" key="2">
    <citation type="submission" date="2020-09" db="EMBL/GenBank/DDBJ databases">
        <authorList>
            <person name="Sun Q."/>
            <person name="Zhou Y."/>
        </authorList>
    </citation>
    <scope>NUCLEOTIDE SEQUENCE</scope>
    <source>
        <strain evidence="1">CGMCC 1.15762</strain>
    </source>
</reference>
<comment type="caution">
    <text evidence="1">The sequence shown here is derived from an EMBL/GenBank/DDBJ whole genome shotgun (WGS) entry which is preliminary data.</text>
</comment>
<reference evidence="1" key="1">
    <citation type="journal article" date="2014" name="Int. J. Syst. Evol. Microbiol.">
        <title>Complete genome sequence of Corynebacterium casei LMG S-19264T (=DSM 44701T), isolated from a smear-ripened cheese.</title>
        <authorList>
            <consortium name="US DOE Joint Genome Institute (JGI-PGF)"/>
            <person name="Walter F."/>
            <person name="Albersmeier A."/>
            <person name="Kalinowski J."/>
            <person name="Ruckert C."/>
        </authorList>
    </citation>
    <scope>NUCLEOTIDE SEQUENCE</scope>
    <source>
        <strain evidence="1">CGMCC 1.15762</strain>
    </source>
</reference>
<evidence type="ECO:0000313" key="1">
    <source>
        <dbReference type="EMBL" id="GGG62734.1"/>
    </source>
</evidence>
<gene>
    <name evidence="1" type="ORF">GCM10011415_06350</name>
</gene>
<proteinExistence type="predicted"/>
<dbReference type="EMBL" id="BMJV01000001">
    <property type="protein sequence ID" value="GGG62734.1"/>
    <property type="molecule type" value="Genomic_DNA"/>
</dbReference>
<name>A0A8J2ZH55_9RHOB</name>
<protein>
    <submittedName>
        <fullName evidence="1">Uncharacterized protein</fullName>
    </submittedName>
</protein>
<dbReference type="AlphaFoldDB" id="A0A8J2ZH55"/>
<evidence type="ECO:0000313" key="2">
    <source>
        <dbReference type="Proteomes" id="UP000617145"/>
    </source>
</evidence>
<keyword evidence="2" id="KW-1185">Reference proteome</keyword>
<dbReference type="Proteomes" id="UP000617145">
    <property type="component" value="Unassembled WGS sequence"/>
</dbReference>
<organism evidence="1 2">
    <name type="scientific">Salipiger pallidus</name>
    <dbReference type="NCBI Taxonomy" id="1775170"/>
    <lineage>
        <taxon>Bacteria</taxon>
        <taxon>Pseudomonadati</taxon>
        <taxon>Pseudomonadota</taxon>
        <taxon>Alphaproteobacteria</taxon>
        <taxon>Rhodobacterales</taxon>
        <taxon>Roseobacteraceae</taxon>
        <taxon>Salipiger</taxon>
    </lineage>
</organism>
<sequence>MSERIRATAKIRFLTEGMPPSTLSLLVLALDLLELNQHSVYKSIQDLSNMPAAPGTGVKVPDDETLQKMLRCIPAEEREPWLHAMADLVVDDDGARFDRLIELMQVRVAN</sequence>
<accession>A0A8J2ZH55</accession>